<keyword evidence="2" id="KW-1185">Reference proteome</keyword>
<gene>
    <name evidence="1" type="ORF">PCOR1329_LOCUS60012</name>
</gene>
<comment type="caution">
    <text evidence="1">The sequence shown here is derived from an EMBL/GenBank/DDBJ whole genome shotgun (WGS) entry which is preliminary data.</text>
</comment>
<dbReference type="Proteomes" id="UP001189429">
    <property type="component" value="Unassembled WGS sequence"/>
</dbReference>
<proteinExistence type="predicted"/>
<accession>A0ABN9VPH0</accession>
<evidence type="ECO:0000313" key="1">
    <source>
        <dbReference type="EMBL" id="CAK0875316.1"/>
    </source>
</evidence>
<evidence type="ECO:0000313" key="2">
    <source>
        <dbReference type="Proteomes" id="UP001189429"/>
    </source>
</evidence>
<organism evidence="1 2">
    <name type="scientific">Prorocentrum cordatum</name>
    <dbReference type="NCBI Taxonomy" id="2364126"/>
    <lineage>
        <taxon>Eukaryota</taxon>
        <taxon>Sar</taxon>
        <taxon>Alveolata</taxon>
        <taxon>Dinophyceae</taxon>
        <taxon>Prorocentrales</taxon>
        <taxon>Prorocentraceae</taxon>
        <taxon>Prorocentrum</taxon>
    </lineage>
</organism>
<dbReference type="EMBL" id="CAUYUJ010017502">
    <property type="protein sequence ID" value="CAK0875316.1"/>
    <property type="molecule type" value="Genomic_DNA"/>
</dbReference>
<protein>
    <submittedName>
        <fullName evidence="1">Uncharacterized protein</fullName>
    </submittedName>
</protein>
<name>A0ABN9VPH0_9DINO</name>
<sequence>MKPGKHLLIQVPRESSEDALLRVGAGAQREGGQCADMYFQELNIRRAGGCEADRRLPLPRPRRRLQAPSAGALRERAAEGLPLKVSRGRTQQGVKHLGVCVKDLSRTGRAAGALLGDDDHAEASAPLAGRARRMALLRMDSPVAL</sequence>
<reference evidence="1" key="1">
    <citation type="submission" date="2023-10" db="EMBL/GenBank/DDBJ databases">
        <authorList>
            <person name="Chen Y."/>
            <person name="Shah S."/>
            <person name="Dougan E. K."/>
            <person name="Thang M."/>
            <person name="Chan C."/>
        </authorList>
    </citation>
    <scope>NUCLEOTIDE SEQUENCE [LARGE SCALE GENOMIC DNA]</scope>
</reference>